<organism evidence="1 2">
    <name type="scientific">Collybiopsis luxurians FD-317 M1</name>
    <dbReference type="NCBI Taxonomy" id="944289"/>
    <lineage>
        <taxon>Eukaryota</taxon>
        <taxon>Fungi</taxon>
        <taxon>Dikarya</taxon>
        <taxon>Basidiomycota</taxon>
        <taxon>Agaricomycotina</taxon>
        <taxon>Agaricomycetes</taxon>
        <taxon>Agaricomycetidae</taxon>
        <taxon>Agaricales</taxon>
        <taxon>Marasmiineae</taxon>
        <taxon>Omphalotaceae</taxon>
        <taxon>Collybiopsis</taxon>
        <taxon>Collybiopsis luxurians</taxon>
    </lineage>
</organism>
<dbReference type="OrthoDB" id="610608at2759"/>
<dbReference type="EMBL" id="KN834813">
    <property type="protein sequence ID" value="KIK54754.1"/>
    <property type="molecule type" value="Genomic_DNA"/>
</dbReference>
<name>A0A0D0BY39_9AGAR</name>
<dbReference type="Proteomes" id="UP000053593">
    <property type="component" value="Unassembled WGS sequence"/>
</dbReference>
<dbReference type="AlphaFoldDB" id="A0A0D0BY39"/>
<accession>A0A0D0BY39</accession>
<proteinExistence type="predicted"/>
<sequence>MRCLDSEWEIPILAPQEGSSKPRDYTVIQKACQQEWLGYKQHVVDIWSQYTDANGNPLNIRPYWAKEWQGLTVRGKDVIMYLQEDTYPNEIQEFAARLRSHGNDFPIRCLNSLFLELDGNLKLEGSRMVKALSIKVLLQFTTQDQNKPAPLKEKKYIELKVLTGQKSMIAMR</sequence>
<evidence type="ECO:0000313" key="1">
    <source>
        <dbReference type="EMBL" id="KIK54754.1"/>
    </source>
</evidence>
<dbReference type="HOGENOM" id="CLU_1555434_0_0_1"/>
<gene>
    <name evidence="1" type="ORF">GYMLUDRAFT_1022062</name>
</gene>
<evidence type="ECO:0000313" key="2">
    <source>
        <dbReference type="Proteomes" id="UP000053593"/>
    </source>
</evidence>
<keyword evidence="2" id="KW-1185">Reference proteome</keyword>
<protein>
    <submittedName>
        <fullName evidence="1">Uncharacterized protein</fullName>
    </submittedName>
</protein>
<reference evidence="1 2" key="1">
    <citation type="submission" date="2014-04" db="EMBL/GenBank/DDBJ databases">
        <title>Evolutionary Origins and Diversification of the Mycorrhizal Mutualists.</title>
        <authorList>
            <consortium name="DOE Joint Genome Institute"/>
            <consortium name="Mycorrhizal Genomics Consortium"/>
            <person name="Kohler A."/>
            <person name="Kuo A."/>
            <person name="Nagy L.G."/>
            <person name="Floudas D."/>
            <person name="Copeland A."/>
            <person name="Barry K.W."/>
            <person name="Cichocki N."/>
            <person name="Veneault-Fourrey C."/>
            <person name="LaButti K."/>
            <person name="Lindquist E.A."/>
            <person name="Lipzen A."/>
            <person name="Lundell T."/>
            <person name="Morin E."/>
            <person name="Murat C."/>
            <person name="Riley R."/>
            <person name="Ohm R."/>
            <person name="Sun H."/>
            <person name="Tunlid A."/>
            <person name="Henrissat B."/>
            <person name="Grigoriev I.V."/>
            <person name="Hibbett D.S."/>
            <person name="Martin F."/>
        </authorList>
    </citation>
    <scope>NUCLEOTIDE SEQUENCE [LARGE SCALE GENOMIC DNA]</scope>
    <source>
        <strain evidence="1 2">FD-317 M1</strain>
    </source>
</reference>